<sequence>MADANGIPNVGGGCHGYQLANASGLNCGVDTDNFLCVSVVNVNFTKTLCCDGEDAYWLFSATTGGNPVGQMELLISTPEGWDTLDGQNWAGLTQQQFLQTAVNTWKTTKDVTEFSMIASMMPASSLPLLQEISR</sequence>
<organism evidence="1 2">
    <name type="scientific">Recurvomyces mirabilis</name>
    <dbReference type="NCBI Taxonomy" id="574656"/>
    <lineage>
        <taxon>Eukaryota</taxon>
        <taxon>Fungi</taxon>
        <taxon>Dikarya</taxon>
        <taxon>Ascomycota</taxon>
        <taxon>Pezizomycotina</taxon>
        <taxon>Dothideomycetes</taxon>
        <taxon>Dothideomycetidae</taxon>
        <taxon>Mycosphaerellales</taxon>
        <taxon>Teratosphaeriaceae</taxon>
        <taxon>Recurvomyces</taxon>
    </lineage>
</organism>
<accession>A0AAE0WGJ3</accession>
<comment type="caution">
    <text evidence="1">The sequence shown here is derived from an EMBL/GenBank/DDBJ whole genome shotgun (WGS) entry which is preliminary data.</text>
</comment>
<dbReference type="Proteomes" id="UP001274830">
    <property type="component" value="Unassembled WGS sequence"/>
</dbReference>
<protein>
    <submittedName>
        <fullName evidence="1">Uncharacterized protein</fullName>
    </submittedName>
</protein>
<keyword evidence="2" id="KW-1185">Reference proteome</keyword>
<name>A0AAE0WGJ3_9PEZI</name>
<proteinExistence type="predicted"/>
<dbReference type="EMBL" id="JAUTXT010000052">
    <property type="protein sequence ID" value="KAK3670689.1"/>
    <property type="molecule type" value="Genomic_DNA"/>
</dbReference>
<reference evidence="1" key="1">
    <citation type="submission" date="2023-07" db="EMBL/GenBank/DDBJ databases">
        <title>Black Yeasts Isolated from many extreme environments.</title>
        <authorList>
            <person name="Coleine C."/>
            <person name="Stajich J.E."/>
            <person name="Selbmann L."/>
        </authorList>
    </citation>
    <scope>NUCLEOTIDE SEQUENCE</scope>
    <source>
        <strain evidence="1">CCFEE 5485</strain>
    </source>
</reference>
<dbReference type="AlphaFoldDB" id="A0AAE0WGJ3"/>
<gene>
    <name evidence="1" type="ORF">LTR78_009381</name>
</gene>
<evidence type="ECO:0000313" key="1">
    <source>
        <dbReference type="EMBL" id="KAK3670689.1"/>
    </source>
</evidence>
<evidence type="ECO:0000313" key="2">
    <source>
        <dbReference type="Proteomes" id="UP001274830"/>
    </source>
</evidence>